<dbReference type="Gene3D" id="1.20.120.1630">
    <property type="match status" value="1"/>
</dbReference>
<dbReference type="PANTHER" id="PTHR12714:SF9">
    <property type="entry name" value="PROTEIN-S-ISOPRENYLCYSTEINE O-METHYLTRANSFERASE"/>
    <property type="match status" value="1"/>
</dbReference>
<gene>
    <name evidence="6" type="ORF">MSAN_00020200</name>
</gene>
<dbReference type="GO" id="GO:0005789">
    <property type="term" value="C:endoplasmic reticulum membrane"/>
    <property type="evidence" value="ECO:0007669"/>
    <property type="project" value="UniProtKB-SubCell"/>
</dbReference>
<organism evidence="6 7">
    <name type="scientific">Mycena sanguinolenta</name>
    <dbReference type="NCBI Taxonomy" id="230812"/>
    <lineage>
        <taxon>Eukaryota</taxon>
        <taxon>Fungi</taxon>
        <taxon>Dikarya</taxon>
        <taxon>Basidiomycota</taxon>
        <taxon>Agaricomycotina</taxon>
        <taxon>Agaricomycetes</taxon>
        <taxon>Agaricomycetidae</taxon>
        <taxon>Agaricales</taxon>
        <taxon>Marasmiineae</taxon>
        <taxon>Mycenaceae</taxon>
        <taxon>Mycena</taxon>
    </lineage>
</organism>
<evidence type="ECO:0000256" key="5">
    <source>
        <dbReference type="RuleBase" id="RU362022"/>
    </source>
</evidence>
<keyword evidence="5" id="KW-0949">S-adenosyl-L-methionine</keyword>
<name>A0A8H6ZEV1_9AGAR</name>
<protein>
    <recommendedName>
        <fullName evidence="5">Protein-S-isoprenylcysteine O-methyltransferase</fullName>
        <ecNumber evidence="5">2.1.1.100</ecNumber>
    </recommendedName>
</protein>
<dbReference type="Pfam" id="PF04140">
    <property type="entry name" value="ICMT"/>
    <property type="match status" value="1"/>
</dbReference>
<keyword evidence="7" id="KW-1185">Reference proteome</keyword>
<keyword evidence="2 5" id="KW-0812">Transmembrane</keyword>
<dbReference type="EC" id="2.1.1.100" evidence="5"/>
<sequence length="234" mass="26287">MSLMKIPCILYAILRFQIAVSPPHRAKPNEQLASTFFEVLLRQRSGPVVVKCLCWAVALLEVAVIAANHLPDWRCSQKIISLLVLNDEVDRIYVSPLFIFGIFLTLCGASLRSWCYYELGNLFTFEVSIRDDHKLIQTGPYTAVRHPGYLGVLLTVVGVFCWTACPGSWLRECGALKTVIGLSAVIIWSALVVFITIGLLLRISVEDEALEQRFGEDWVQWSVEVPYKLVPGVF</sequence>
<evidence type="ECO:0000256" key="3">
    <source>
        <dbReference type="ARBA" id="ARBA00022989"/>
    </source>
</evidence>
<dbReference type="AlphaFoldDB" id="A0A8H6ZEV1"/>
<comment type="caution">
    <text evidence="5">Lacks conserved residue(s) required for the propagation of feature annotation.</text>
</comment>
<accession>A0A8H6ZEV1</accession>
<feature type="transmembrane region" description="Helical" evidence="5">
    <location>
        <begin position="148"/>
        <end position="167"/>
    </location>
</feature>
<comment type="caution">
    <text evidence="6">The sequence shown here is derived from an EMBL/GenBank/DDBJ whole genome shotgun (WGS) entry which is preliminary data.</text>
</comment>
<keyword evidence="4 5" id="KW-0472">Membrane</keyword>
<dbReference type="Proteomes" id="UP000623467">
    <property type="component" value="Unassembled WGS sequence"/>
</dbReference>
<feature type="transmembrane region" description="Helical" evidence="5">
    <location>
        <begin position="92"/>
        <end position="111"/>
    </location>
</feature>
<dbReference type="GO" id="GO:0004671">
    <property type="term" value="F:protein C-terminal S-isoprenylcysteine carboxyl O-methyltransferase activity"/>
    <property type="evidence" value="ECO:0007669"/>
    <property type="project" value="UniProtKB-EC"/>
</dbReference>
<dbReference type="GO" id="GO:0032259">
    <property type="term" value="P:methylation"/>
    <property type="evidence" value="ECO:0007669"/>
    <property type="project" value="UniProtKB-KW"/>
</dbReference>
<evidence type="ECO:0000313" key="7">
    <source>
        <dbReference type="Proteomes" id="UP000623467"/>
    </source>
</evidence>
<dbReference type="EMBL" id="JACAZH010000001">
    <property type="protein sequence ID" value="KAF7376054.1"/>
    <property type="molecule type" value="Genomic_DNA"/>
</dbReference>
<comment type="catalytic activity">
    <reaction evidence="5">
        <text>[protein]-C-terminal S-[(2E,6E)-farnesyl]-L-cysteine + S-adenosyl-L-methionine = [protein]-C-terminal S-[(2E,6E)-farnesyl]-L-cysteine methyl ester + S-adenosyl-L-homocysteine</text>
        <dbReference type="Rhea" id="RHEA:21672"/>
        <dbReference type="Rhea" id="RHEA-COMP:12125"/>
        <dbReference type="Rhea" id="RHEA-COMP:12126"/>
        <dbReference type="ChEBI" id="CHEBI:57856"/>
        <dbReference type="ChEBI" id="CHEBI:59789"/>
        <dbReference type="ChEBI" id="CHEBI:90510"/>
        <dbReference type="ChEBI" id="CHEBI:90511"/>
        <dbReference type="EC" id="2.1.1.100"/>
    </reaction>
</comment>
<reference evidence="6" key="1">
    <citation type="submission" date="2020-05" db="EMBL/GenBank/DDBJ databases">
        <title>Mycena genomes resolve the evolution of fungal bioluminescence.</title>
        <authorList>
            <person name="Tsai I.J."/>
        </authorList>
    </citation>
    <scope>NUCLEOTIDE SEQUENCE</scope>
    <source>
        <strain evidence="6">160909Yilan</strain>
    </source>
</reference>
<feature type="transmembrane region" description="Helical" evidence="5">
    <location>
        <begin position="179"/>
        <end position="201"/>
    </location>
</feature>
<comment type="similarity">
    <text evidence="5">Belongs to the class VI-like SAM-binding methyltransferase superfamily. Isoprenylcysteine carboxyl methyltransferase family.</text>
</comment>
<proteinExistence type="inferred from homology"/>
<keyword evidence="5" id="KW-0256">Endoplasmic reticulum</keyword>
<keyword evidence="3 5" id="KW-1133">Transmembrane helix</keyword>
<keyword evidence="6" id="KW-0808">Transferase</keyword>
<dbReference type="OrthoDB" id="422086at2759"/>
<dbReference type="PANTHER" id="PTHR12714">
    <property type="entry name" value="PROTEIN-S ISOPRENYLCYSTEINE O-METHYLTRANSFERASE"/>
    <property type="match status" value="1"/>
</dbReference>
<dbReference type="InterPro" id="IPR007269">
    <property type="entry name" value="ICMT_MeTrfase"/>
</dbReference>
<evidence type="ECO:0000256" key="1">
    <source>
        <dbReference type="ARBA" id="ARBA00004141"/>
    </source>
</evidence>
<comment type="subcellular location">
    <subcellularLocation>
        <location evidence="5">Endoplasmic reticulum membrane</location>
        <topology evidence="5">Multi-pass membrane protein</topology>
    </subcellularLocation>
    <subcellularLocation>
        <location evidence="1">Membrane</location>
        <topology evidence="1">Multi-pass membrane protein</topology>
    </subcellularLocation>
</comment>
<evidence type="ECO:0000313" key="6">
    <source>
        <dbReference type="EMBL" id="KAF7376054.1"/>
    </source>
</evidence>
<evidence type="ECO:0000256" key="4">
    <source>
        <dbReference type="ARBA" id="ARBA00023136"/>
    </source>
</evidence>
<keyword evidence="5 6" id="KW-0489">Methyltransferase</keyword>
<evidence type="ECO:0000256" key="2">
    <source>
        <dbReference type="ARBA" id="ARBA00022692"/>
    </source>
</evidence>